<protein>
    <submittedName>
        <fullName evidence="1">Uncharacterized protein</fullName>
    </submittedName>
</protein>
<comment type="caution">
    <text evidence="1">The sequence shown here is derived from an EMBL/GenBank/DDBJ whole genome shotgun (WGS) entry which is preliminary data.</text>
</comment>
<dbReference type="EMBL" id="MASU01000009">
    <property type="protein sequence ID" value="PXY28829.1"/>
    <property type="molecule type" value="Genomic_DNA"/>
</dbReference>
<organism evidence="1 2">
    <name type="scientific">Prauserella flavalba</name>
    <dbReference type="NCBI Taxonomy" id="1477506"/>
    <lineage>
        <taxon>Bacteria</taxon>
        <taxon>Bacillati</taxon>
        <taxon>Actinomycetota</taxon>
        <taxon>Actinomycetes</taxon>
        <taxon>Pseudonocardiales</taxon>
        <taxon>Pseudonocardiaceae</taxon>
        <taxon>Prauserella</taxon>
    </lineage>
</organism>
<dbReference type="OrthoDB" id="3430612at2"/>
<keyword evidence="2" id="KW-1185">Reference proteome</keyword>
<gene>
    <name evidence="1" type="ORF">BA062_23655</name>
</gene>
<dbReference type="Proteomes" id="UP000247892">
    <property type="component" value="Unassembled WGS sequence"/>
</dbReference>
<evidence type="ECO:0000313" key="2">
    <source>
        <dbReference type="Proteomes" id="UP000247892"/>
    </source>
</evidence>
<accession>A0A318LKD0</accession>
<sequence>MRITAEHVRSLLDSELQGAALALREGEILLLAGADLESPRYAGALVVATAAGLRGQLGDHRPSQRELEELAAGIEAGVSNLGG</sequence>
<reference evidence="1 2" key="1">
    <citation type="submission" date="2016-07" db="EMBL/GenBank/DDBJ databases">
        <title>Draft genome sequence of Prauserella sp. YIM 121212, isolated from alkaline soil.</title>
        <authorList>
            <person name="Ruckert C."/>
            <person name="Albersmeier A."/>
            <person name="Jiang C.-L."/>
            <person name="Jiang Y."/>
            <person name="Kalinowski J."/>
            <person name="Schneider O."/>
            <person name="Winkler A."/>
            <person name="Zotchev S.B."/>
        </authorList>
    </citation>
    <scope>NUCLEOTIDE SEQUENCE [LARGE SCALE GENOMIC DNA]</scope>
    <source>
        <strain evidence="1 2">YIM 121212</strain>
    </source>
</reference>
<evidence type="ECO:0000313" key="1">
    <source>
        <dbReference type="EMBL" id="PXY28829.1"/>
    </source>
</evidence>
<name>A0A318LKD0_9PSEU</name>
<dbReference type="AlphaFoldDB" id="A0A318LKD0"/>
<proteinExistence type="predicted"/>
<dbReference type="RefSeq" id="WP_110340397.1">
    <property type="nucleotide sequence ID" value="NZ_MASU01000009.1"/>
</dbReference>